<dbReference type="AlphaFoldDB" id="A0A0A2CAW5"/>
<keyword evidence="3 5" id="KW-0560">Oxidoreductase</keyword>
<sequence length="225" mass="25720">MTKKWVKLVLASSIDGRIAYPEGGKTQLGQSGDRLVLEESLAWSDGILMGGQTLRDHQSICVIKNKSLLKKRTSEGKDEQPIALIASNEIDFPENWLFFQQPLQKWLMQIQDKKNQIMVPNGFDKKINLKITWRDSLDDLYQKGIAKIVLLGGANLISAFLLENLIDELQITITPHLIGGNYCWVSSELRNLNTIMNKKNNWILKESKKLGNNELLIRYFRNHLS</sequence>
<keyword evidence="2" id="KW-0521">NADP</keyword>
<name>A0A0A2CAW5_PROMR</name>
<comment type="caution">
    <text evidence="5">The sequence shown here is derived from an EMBL/GenBank/DDBJ whole genome shotgun (WGS) entry which is preliminary data.</text>
</comment>
<dbReference type="Gene3D" id="3.40.430.10">
    <property type="entry name" value="Dihydrofolate Reductase, subunit A"/>
    <property type="match status" value="1"/>
</dbReference>
<evidence type="ECO:0000313" key="5">
    <source>
        <dbReference type="EMBL" id="KGG21744.1"/>
    </source>
</evidence>
<comment type="pathway">
    <text evidence="1">Cofactor biosynthesis; riboflavin biosynthesis.</text>
</comment>
<dbReference type="EMBL" id="JNAX01000005">
    <property type="protein sequence ID" value="KGG21744.1"/>
    <property type="molecule type" value="Genomic_DNA"/>
</dbReference>
<feature type="domain" description="Bacterial bifunctional deaminase-reductase C-terminal" evidence="4">
    <location>
        <begin position="5"/>
        <end position="212"/>
    </location>
</feature>
<accession>A0A0A2CAW5</accession>
<dbReference type="GO" id="GO:0008703">
    <property type="term" value="F:5-amino-6-(5-phosphoribosylamino)uracil reductase activity"/>
    <property type="evidence" value="ECO:0007669"/>
    <property type="project" value="UniProtKB-EC"/>
</dbReference>
<reference evidence="6" key="1">
    <citation type="journal article" date="2014" name="Sci. Data">
        <title>Genomes of diverse isolates of the marine cyanobacterium Prochlorococcus.</title>
        <authorList>
            <person name="Biller S."/>
            <person name="Berube P."/>
            <person name="Thompson J."/>
            <person name="Kelly L."/>
            <person name="Roggensack S."/>
            <person name="Awad L."/>
            <person name="Roache-Johnson K."/>
            <person name="Ding H."/>
            <person name="Giovannoni S.J."/>
            <person name="Moore L.R."/>
            <person name="Chisholm S.W."/>
        </authorList>
    </citation>
    <scope>NUCLEOTIDE SEQUENCE [LARGE SCALE GENOMIC DNA]</scope>
    <source>
        <strain evidence="6">PAC1</strain>
    </source>
</reference>
<dbReference type="InterPro" id="IPR050765">
    <property type="entry name" value="Riboflavin_Biosynth_HTPR"/>
</dbReference>
<dbReference type="Pfam" id="PF01872">
    <property type="entry name" value="RibD_C"/>
    <property type="match status" value="1"/>
</dbReference>
<proteinExistence type="predicted"/>
<evidence type="ECO:0000259" key="4">
    <source>
        <dbReference type="Pfam" id="PF01872"/>
    </source>
</evidence>
<dbReference type="SUPFAM" id="SSF53597">
    <property type="entry name" value="Dihydrofolate reductase-like"/>
    <property type="match status" value="1"/>
</dbReference>
<dbReference type="Proteomes" id="UP000030392">
    <property type="component" value="Unassembled WGS sequence"/>
</dbReference>
<dbReference type="InterPro" id="IPR002734">
    <property type="entry name" value="RibDG_C"/>
</dbReference>
<evidence type="ECO:0000256" key="2">
    <source>
        <dbReference type="ARBA" id="ARBA00022857"/>
    </source>
</evidence>
<dbReference type="PANTHER" id="PTHR38011">
    <property type="entry name" value="DIHYDROFOLATE REDUCTASE FAMILY PROTEIN (AFU_ORTHOLOGUE AFUA_8G06820)"/>
    <property type="match status" value="1"/>
</dbReference>
<dbReference type="EC" id="1.1.1.193" evidence="5"/>
<evidence type="ECO:0000256" key="1">
    <source>
        <dbReference type="ARBA" id="ARBA00005104"/>
    </source>
</evidence>
<evidence type="ECO:0000256" key="3">
    <source>
        <dbReference type="ARBA" id="ARBA00023002"/>
    </source>
</evidence>
<evidence type="ECO:0000313" key="6">
    <source>
        <dbReference type="Proteomes" id="UP000030392"/>
    </source>
</evidence>
<dbReference type="InterPro" id="IPR024072">
    <property type="entry name" value="DHFR-like_dom_sf"/>
</dbReference>
<organism evidence="5 6">
    <name type="scientific">Prochlorococcus marinus str. PAC1</name>
    <dbReference type="NCBI Taxonomy" id="59924"/>
    <lineage>
        <taxon>Bacteria</taxon>
        <taxon>Bacillati</taxon>
        <taxon>Cyanobacteriota</taxon>
        <taxon>Cyanophyceae</taxon>
        <taxon>Synechococcales</taxon>
        <taxon>Prochlorococcaceae</taxon>
        <taxon>Prochlorococcus</taxon>
    </lineage>
</organism>
<gene>
    <name evidence="5" type="ORF">EV03_0483</name>
</gene>
<dbReference type="PANTHER" id="PTHR38011:SF7">
    <property type="entry name" value="2,5-DIAMINO-6-RIBOSYLAMINO-4(3H)-PYRIMIDINONE 5'-PHOSPHATE REDUCTASE"/>
    <property type="match status" value="1"/>
</dbReference>
<protein>
    <submittedName>
        <fullName evidence="5">5-amino-6-(5-phosphoribosylamino)uracil reductase</fullName>
        <ecNumber evidence="5">1.1.1.193</ecNumber>
    </submittedName>
</protein>
<dbReference type="GO" id="GO:0009231">
    <property type="term" value="P:riboflavin biosynthetic process"/>
    <property type="evidence" value="ECO:0007669"/>
    <property type="project" value="InterPro"/>
</dbReference>
<dbReference type="RefSeq" id="WP_036904759.1">
    <property type="nucleotide sequence ID" value="NZ_CP138967.1"/>
</dbReference>